<name>A0ACB9LI34_9MYRT</name>
<protein>
    <submittedName>
        <fullName evidence="1">Uncharacterized protein</fullName>
    </submittedName>
</protein>
<accession>A0ACB9LI34</accession>
<evidence type="ECO:0000313" key="2">
    <source>
        <dbReference type="Proteomes" id="UP001057402"/>
    </source>
</evidence>
<dbReference type="EMBL" id="CM042890">
    <property type="protein sequence ID" value="KAI4311207.1"/>
    <property type="molecule type" value="Genomic_DNA"/>
</dbReference>
<keyword evidence="2" id="KW-1185">Reference proteome</keyword>
<comment type="caution">
    <text evidence="1">The sequence shown here is derived from an EMBL/GenBank/DDBJ whole genome shotgun (WGS) entry which is preliminary data.</text>
</comment>
<gene>
    <name evidence="1" type="ORF">MLD38_036119</name>
</gene>
<dbReference type="Proteomes" id="UP001057402">
    <property type="component" value="Chromosome 11"/>
</dbReference>
<reference evidence="2" key="1">
    <citation type="journal article" date="2023" name="Front. Plant Sci.">
        <title>Chromosomal-level genome assembly of Melastoma candidum provides insights into trichome evolution.</title>
        <authorList>
            <person name="Zhong Y."/>
            <person name="Wu W."/>
            <person name="Sun C."/>
            <person name="Zou P."/>
            <person name="Liu Y."/>
            <person name="Dai S."/>
            <person name="Zhou R."/>
        </authorList>
    </citation>
    <scope>NUCLEOTIDE SEQUENCE [LARGE SCALE GENOMIC DNA]</scope>
</reference>
<sequence length="266" mass="29162">MEADGGTTLVAIPTGERMLAGLRTYFAGIPQFSLGSPYAVIIACDVSGYEDPKIREFTRKIAGKGYYVVVPDFCRGDPFLPDPPGGGGRPFADWLEDHDPSGDALEDAKLVSKILGYSQKGIGAIGVGWGAKVVAELTMPWSNDYAYHINSAVLLDPFSVTLDDFKGGYVPTLVSGAEINHDHASSQSCELFRELSDSLSTKSEIVRLVKLFPNVANRWSLGQDSDHEEGVREDDEEVLADVFDWLSKHMRRSPDPREFRGAQNFI</sequence>
<organism evidence="1 2">
    <name type="scientific">Melastoma candidum</name>
    <dbReference type="NCBI Taxonomy" id="119954"/>
    <lineage>
        <taxon>Eukaryota</taxon>
        <taxon>Viridiplantae</taxon>
        <taxon>Streptophyta</taxon>
        <taxon>Embryophyta</taxon>
        <taxon>Tracheophyta</taxon>
        <taxon>Spermatophyta</taxon>
        <taxon>Magnoliopsida</taxon>
        <taxon>eudicotyledons</taxon>
        <taxon>Gunneridae</taxon>
        <taxon>Pentapetalae</taxon>
        <taxon>rosids</taxon>
        <taxon>malvids</taxon>
        <taxon>Myrtales</taxon>
        <taxon>Melastomataceae</taxon>
        <taxon>Melastomatoideae</taxon>
        <taxon>Melastomateae</taxon>
        <taxon>Melastoma</taxon>
    </lineage>
</organism>
<proteinExistence type="predicted"/>
<evidence type="ECO:0000313" key="1">
    <source>
        <dbReference type="EMBL" id="KAI4311207.1"/>
    </source>
</evidence>